<name>A0A8K0HPY7_9ROSA</name>
<proteinExistence type="predicted"/>
<dbReference type="PANTHER" id="PTHR44259">
    <property type="entry name" value="OS07G0183000 PROTEIN-RELATED"/>
    <property type="match status" value="1"/>
</dbReference>
<comment type="caution">
    <text evidence="3">The sequence shown here is derived from an EMBL/GenBank/DDBJ whole genome shotgun (WGS) entry which is preliminary data.</text>
</comment>
<dbReference type="Pfam" id="PF00646">
    <property type="entry name" value="F-box"/>
    <property type="match status" value="1"/>
</dbReference>
<dbReference type="EMBL" id="VOIH02000001">
    <property type="protein sequence ID" value="KAF3455459.1"/>
    <property type="molecule type" value="Genomic_DNA"/>
</dbReference>
<dbReference type="InterPro" id="IPR005174">
    <property type="entry name" value="KIB1-4_b-propeller"/>
</dbReference>
<evidence type="ECO:0000259" key="2">
    <source>
        <dbReference type="Pfam" id="PF03478"/>
    </source>
</evidence>
<evidence type="ECO:0000313" key="3">
    <source>
        <dbReference type="EMBL" id="KAF3455459.1"/>
    </source>
</evidence>
<dbReference type="PANTHER" id="PTHR44259:SF93">
    <property type="entry name" value="PROTEIN, PUTATIVE (DUF295)-RELATED"/>
    <property type="match status" value="1"/>
</dbReference>
<evidence type="ECO:0008006" key="5">
    <source>
        <dbReference type="Google" id="ProtNLM"/>
    </source>
</evidence>
<dbReference type="Proteomes" id="UP000796880">
    <property type="component" value="Unassembled WGS sequence"/>
</dbReference>
<accession>A0A8K0HPY7</accession>
<feature type="domain" description="KIB1-4 beta-propeller" evidence="2">
    <location>
        <begin position="93"/>
        <end position="337"/>
    </location>
</feature>
<evidence type="ECO:0000259" key="1">
    <source>
        <dbReference type="Pfam" id="PF00646"/>
    </source>
</evidence>
<gene>
    <name evidence="3" type="ORF">FNV43_RR00086</name>
</gene>
<evidence type="ECO:0000313" key="4">
    <source>
        <dbReference type="Proteomes" id="UP000796880"/>
    </source>
</evidence>
<dbReference type="InterPro" id="IPR001810">
    <property type="entry name" value="F-box_dom"/>
</dbReference>
<dbReference type="AlphaFoldDB" id="A0A8K0HPY7"/>
<organism evidence="3 4">
    <name type="scientific">Rhamnella rubrinervis</name>
    <dbReference type="NCBI Taxonomy" id="2594499"/>
    <lineage>
        <taxon>Eukaryota</taxon>
        <taxon>Viridiplantae</taxon>
        <taxon>Streptophyta</taxon>
        <taxon>Embryophyta</taxon>
        <taxon>Tracheophyta</taxon>
        <taxon>Spermatophyta</taxon>
        <taxon>Magnoliopsida</taxon>
        <taxon>eudicotyledons</taxon>
        <taxon>Gunneridae</taxon>
        <taxon>Pentapetalae</taxon>
        <taxon>rosids</taxon>
        <taxon>fabids</taxon>
        <taxon>Rosales</taxon>
        <taxon>Rhamnaceae</taxon>
        <taxon>rhamnoid group</taxon>
        <taxon>Rhamneae</taxon>
        <taxon>Rhamnella</taxon>
    </lineage>
</organism>
<dbReference type="OrthoDB" id="1144546at2759"/>
<protein>
    <recommendedName>
        <fullName evidence="5">F-box domain-containing protein</fullName>
    </recommendedName>
</protein>
<feature type="domain" description="F-box" evidence="1">
    <location>
        <begin position="12"/>
        <end position="51"/>
    </location>
</feature>
<reference evidence="3" key="1">
    <citation type="submission" date="2020-03" db="EMBL/GenBank/DDBJ databases">
        <title>A high-quality chromosome-level genome assembly of a woody plant with both climbing and erect habits, Rhamnella rubrinervis.</title>
        <authorList>
            <person name="Lu Z."/>
            <person name="Yang Y."/>
            <person name="Zhu X."/>
            <person name="Sun Y."/>
        </authorList>
    </citation>
    <scope>NUCLEOTIDE SEQUENCE</scope>
    <source>
        <strain evidence="3">BYM</strain>
        <tissue evidence="3">Leaf</tissue>
    </source>
</reference>
<sequence>MEKSSDLSSPNWLCLPYDLISLIIEKLVHLSNFIRFSVVCKSWNSIASYHRIQKLNQLSDHQLPWQFTGYRDEKVPRLCNYLPNSSPTIFNFKLRIPSEYIAMMYHCAGSSHGWLIFEKELVVTLLNPLSGNIIHLPRLIDRSRHILRRHTYTSNDYYGFTSVILSRDPSLGSFEVLFFGAHIAHLKFGDKFWTLSERLNYFCSPQSLIFYKDRIIGVCKYGGIMCLDVTIGVKGSGRIELREIIPKCDIYIGDCFLSETTLGDLLVVYRYRYTNCGKFKVSKLIESDGQLPRLVPVDNLDGHSIFFNFLHNQSISVLASNYVGYCRPNSIYYLHRQRRSILTPSGVEIKEFNLEDQSCQKHPIAIPVELFWIVPSMTLPHPKV</sequence>
<keyword evidence="4" id="KW-1185">Reference proteome</keyword>
<dbReference type="InterPro" id="IPR036047">
    <property type="entry name" value="F-box-like_dom_sf"/>
</dbReference>
<dbReference type="SUPFAM" id="SSF81383">
    <property type="entry name" value="F-box domain"/>
    <property type="match status" value="1"/>
</dbReference>
<dbReference type="InterPro" id="IPR050942">
    <property type="entry name" value="F-box_BR-signaling"/>
</dbReference>
<dbReference type="Pfam" id="PF03478">
    <property type="entry name" value="Beta-prop_KIB1-4"/>
    <property type="match status" value="1"/>
</dbReference>